<protein>
    <submittedName>
        <fullName evidence="2">p97 protein, putative</fullName>
    </submittedName>
</protein>
<feature type="compositionally biased region" description="Polar residues" evidence="1">
    <location>
        <begin position="323"/>
        <end position="343"/>
    </location>
</feature>
<feature type="region of interest" description="Disordered" evidence="1">
    <location>
        <begin position="298"/>
        <end position="343"/>
    </location>
</feature>
<dbReference type="OMA" id="ASCWRDW"/>
<reference evidence="2" key="2">
    <citation type="submission" date="2013-10" db="EMBL/GenBank/DDBJ databases">
        <authorList>
            <person name="Aslett M."/>
        </authorList>
    </citation>
    <scope>NUCLEOTIDE SEQUENCE</scope>
    <source>
        <strain evidence="2">Houghton</strain>
    </source>
</reference>
<evidence type="ECO:0000313" key="2">
    <source>
        <dbReference type="EMBL" id="CDI77372.1"/>
    </source>
</evidence>
<dbReference type="RefSeq" id="XP_013252250.1">
    <property type="nucleotide sequence ID" value="XM_013396796.1"/>
</dbReference>
<dbReference type="Proteomes" id="UP000018050">
    <property type="component" value="Unassembled WGS sequence"/>
</dbReference>
<dbReference type="OrthoDB" id="328152at2759"/>
<proteinExistence type="predicted"/>
<gene>
    <name evidence="2" type="ORF">EAH_00023760</name>
</gene>
<keyword evidence="3" id="KW-1185">Reference proteome</keyword>
<name>U6GCU8_EIMAC</name>
<evidence type="ECO:0000256" key="1">
    <source>
        <dbReference type="SAM" id="MobiDB-lite"/>
    </source>
</evidence>
<dbReference type="EMBL" id="HG670642">
    <property type="protein sequence ID" value="CDI77372.1"/>
    <property type="molecule type" value="Genomic_DNA"/>
</dbReference>
<evidence type="ECO:0000313" key="3">
    <source>
        <dbReference type="Proteomes" id="UP000018050"/>
    </source>
</evidence>
<sequence>MDGEAKMTESRPRKSEQALATLRAWRAWRSKHRMPLEEALKNPGAWRLYKDMLQHNGTAKAGVNSYEEWLEMTKCTQRWVEWKRAHPKPLREVLADPEGWALFYAMKQEKGVSVPPTYEEWLQHQDQRRSIAYEAWVQWRRQHPGPLTEVLADPEGWALYKAKRASQDTKLPETHEEWCRDPNTIKAMAMEAWTTWRRAHPGALRKVLVDPEGYQLYRHMLESSGKQADPTYEEWKERRTNASWQAWRREHPGPLVRVLADPCGWRLYRSDLEQQQQKNGNKEELPASYEEWLQLPQQQRNAGKKDKQLSGSSESESKRGANAGNSRNRMTGSGPQKGKQQSAAMDAWLSWLGGQHSTDLTELLQNPEGWELYRAAMSKPRRPLPETYEGFRALEAASKAWSAWREEHHGNPVNVLKDPEGWKLYSALMHARGVQIPATYSEWLQMPEQRVIVAATHWVEWREQRSQQPLMQLLCSEEEGWKLFRAFVEAIGTHLPTTFKEWESEAAESLVAAQAAWRSSSRWGAPRRVEVFALRQALAEVRGEAFPATYEEWLRTPSSRLRISQANTWKLWRRRHPGPLAEVLKDPEGWELYVKKLQSSGSHVPMSYEEWMDSPQRRRQEATMNWALWRRKNRGPMLEVLQDPEGWKLYSAMKQAISGSPCEQFEDWQNSVGARKKALREWLAWKKLHPGPRYTILSDPLGWRLYRAAFAGQKAIPETYAEYIQARQPTIAWLAWRRQHRGPLLSVLAEDGGWTLYKDHMLATGKSVPQDFEEWAESHRTATTNGNSRRGKRTVSPREEAMGAQQVTVQ</sequence>
<dbReference type="VEuPathDB" id="ToxoDB:EAH_00023760"/>
<organism evidence="2 3">
    <name type="scientific">Eimeria acervulina</name>
    <name type="common">Coccidian parasite</name>
    <dbReference type="NCBI Taxonomy" id="5801"/>
    <lineage>
        <taxon>Eukaryota</taxon>
        <taxon>Sar</taxon>
        <taxon>Alveolata</taxon>
        <taxon>Apicomplexa</taxon>
        <taxon>Conoidasida</taxon>
        <taxon>Coccidia</taxon>
        <taxon>Eucoccidiorida</taxon>
        <taxon>Eimeriorina</taxon>
        <taxon>Eimeriidae</taxon>
        <taxon>Eimeria</taxon>
    </lineage>
</organism>
<reference evidence="2" key="1">
    <citation type="submission" date="2013-10" db="EMBL/GenBank/DDBJ databases">
        <title>Genomic analysis of the causative agents of coccidiosis in chickens.</title>
        <authorList>
            <person name="Reid A.J."/>
            <person name="Blake D."/>
            <person name="Billington K."/>
            <person name="Browne H."/>
            <person name="Dunn M."/>
            <person name="Hung S."/>
            <person name="Kawahara F."/>
            <person name="Miranda-Saavedra D."/>
            <person name="Mourier T."/>
            <person name="Nagra H."/>
            <person name="Otto T.D."/>
            <person name="Rawlings N."/>
            <person name="Sanchez A."/>
            <person name="Sanders M."/>
            <person name="Subramaniam C."/>
            <person name="Tay Y."/>
            <person name="Dear P."/>
            <person name="Doerig C."/>
            <person name="Gruber A."/>
            <person name="Parkinson J."/>
            <person name="Shirley M."/>
            <person name="Wan K.L."/>
            <person name="Berriman M."/>
            <person name="Tomley F."/>
            <person name="Pain A."/>
        </authorList>
    </citation>
    <scope>NUCLEOTIDE SEQUENCE</scope>
    <source>
        <strain evidence="2">Houghton</strain>
    </source>
</reference>
<feature type="region of interest" description="Disordered" evidence="1">
    <location>
        <begin position="776"/>
        <end position="810"/>
    </location>
</feature>
<accession>U6GCU8</accession>
<dbReference type="AlphaFoldDB" id="U6GCU8"/>
<dbReference type="GeneID" id="25270446"/>